<proteinExistence type="predicted"/>
<dbReference type="SMART" id="SM00382">
    <property type="entry name" value="AAA"/>
    <property type="match status" value="1"/>
</dbReference>
<organism evidence="5 6">
    <name type="scientific">Aetokthonos hydrillicola Thurmond2011</name>
    <dbReference type="NCBI Taxonomy" id="2712845"/>
    <lineage>
        <taxon>Bacteria</taxon>
        <taxon>Bacillati</taxon>
        <taxon>Cyanobacteriota</taxon>
        <taxon>Cyanophyceae</taxon>
        <taxon>Nostocales</taxon>
        <taxon>Hapalosiphonaceae</taxon>
        <taxon>Aetokthonos</taxon>
    </lineage>
</organism>
<dbReference type="InterPro" id="IPR017871">
    <property type="entry name" value="ABC_transporter-like_CS"/>
</dbReference>
<evidence type="ECO:0000256" key="2">
    <source>
        <dbReference type="ARBA" id="ARBA00022741"/>
    </source>
</evidence>
<dbReference type="InterPro" id="IPR003593">
    <property type="entry name" value="AAA+_ATPase"/>
</dbReference>
<dbReference type="InterPro" id="IPR027417">
    <property type="entry name" value="P-loop_NTPase"/>
</dbReference>
<protein>
    <submittedName>
        <fullName evidence="5">ABC transporter ATP-binding protein</fullName>
    </submittedName>
</protein>
<dbReference type="AlphaFoldDB" id="A0AAP5IG67"/>
<dbReference type="EMBL" id="JAALHA020000018">
    <property type="protein sequence ID" value="MDR9898485.1"/>
    <property type="molecule type" value="Genomic_DNA"/>
</dbReference>
<keyword evidence="3 5" id="KW-0067">ATP-binding</keyword>
<dbReference type="InterPro" id="IPR050153">
    <property type="entry name" value="Metal_Ion_Import_ABC"/>
</dbReference>
<evidence type="ECO:0000259" key="4">
    <source>
        <dbReference type="PROSITE" id="PS50893"/>
    </source>
</evidence>
<sequence length="279" mass="30980">MYNVIQFEHAGIRRGGRLLWSNLHNSVQKGEFIAILGPNGAGKSTLLKVLLGFLPLTEGQVTILGSPVRRGNPSISYLPQRRNFDVDMRIRGRDIVQLGLDGTKWGVPLPLLRRLWGGDVKARESQRSVQNVIDLVGATSYANRPIGELSGGEQQRLLIAQALVTKPRILLLDEPLDSLDLYNQQSVSALIRHISQKHQVTVLLVAHDVNPILPYIDRVLYMGGGQIEIGKPEEVITSETLSRLYDAPIDVLRTRDGRIVVIGQPESVTYHVNLSHHAH</sequence>
<dbReference type="InterPro" id="IPR003439">
    <property type="entry name" value="ABC_transporter-like_ATP-bd"/>
</dbReference>
<dbReference type="Pfam" id="PF00005">
    <property type="entry name" value="ABC_tran"/>
    <property type="match status" value="1"/>
</dbReference>
<dbReference type="Gene3D" id="3.40.50.300">
    <property type="entry name" value="P-loop containing nucleotide triphosphate hydrolases"/>
    <property type="match status" value="1"/>
</dbReference>
<gene>
    <name evidence="5" type="ORF">G7B40_028580</name>
</gene>
<evidence type="ECO:0000313" key="5">
    <source>
        <dbReference type="EMBL" id="MDR9898485.1"/>
    </source>
</evidence>
<evidence type="ECO:0000256" key="3">
    <source>
        <dbReference type="ARBA" id="ARBA00022840"/>
    </source>
</evidence>
<dbReference type="PROSITE" id="PS50893">
    <property type="entry name" value="ABC_TRANSPORTER_2"/>
    <property type="match status" value="1"/>
</dbReference>
<keyword evidence="6" id="KW-1185">Reference proteome</keyword>
<reference evidence="6" key="1">
    <citation type="journal article" date="2021" name="Science">
        <title>Hunting the eagle killer: A cyanobacterial neurotoxin causes vacuolar myelinopathy.</title>
        <authorList>
            <person name="Breinlinger S."/>
            <person name="Phillips T.J."/>
            <person name="Haram B.N."/>
            <person name="Mares J."/>
            <person name="Martinez Yerena J.A."/>
            <person name="Hrouzek P."/>
            <person name="Sobotka R."/>
            <person name="Henderson W.M."/>
            <person name="Schmieder P."/>
            <person name="Williams S.M."/>
            <person name="Lauderdale J.D."/>
            <person name="Wilde H.D."/>
            <person name="Gerrin W."/>
            <person name="Kust A."/>
            <person name="Washington J.W."/>
            <person name="Wagner C."/>
            <person name="Geier B."/>
            <person name="Liebeke M."/>
            <person name="Enke H."/>
            <person name="Niedermeyer T.H.J."/>
            <person name="Wilde S.B."/>
        </authorList>
    </citation>
    <scope>NUCLEOTIDE SEQUENCE [LARGE SCALE GENOMIC DNA]</scope>
    <source>
        <strain evidence="6">Thurmond2011</strain>
    </source>
</reference>
<evidence type="ECO:0000313" key="6">
    <source>
        <dbReference type="Proteomes" id="UP000667802"/>
    </source>
</evidence>
<dbReference type="PANTHER" id="PTHR42734">
    <property type="entry name" value="METAL TRANSPORT SYSTEM ATP-BINDING PROTEIN TM_0124-RELATED"/>
    <property type="match status" value="1"/>
</dbReference>
<dbReference type="RefSeq" id="WP_208352029.1">
    <property type="nucleotide sequence ID" value="NZ_JAALHA020000018.1"/>
</dbReference>
<keyword evidence="1" id="KW-0813">Transport</keyword>
<dbReference type="CDD" id="cd03235">
    <property type="entry name" value="ABC_Metallic_Cations"/>
    <property type="match status" value="1"/>
</dbReference>
<evidence type="ECO:0000256" key="1">
    <source>
        <dbReference type="ARBA" id="ARBA00022448"/>
    </source>
</evidence>
<name>A0AAP5IG67_9CYAN</name>
<dbReference type="PROSITE" id="PS00211">
    <property type="entry name" value="ABC_TRANSPORTER_1"/>
    <property type="match status" value="1"/>
</dbReference>
<dbReference type="GO" id="GO:0005524">
    <property type="term" value="F:ATP binding"/>
    <property type="evidence" value="ECO:0007669"/>
    <property type="project" value="UniProtKB-KW"/>
</dbReference>
<dbReference type="SUPFAM" id="SSF52540">
    <property type="entry name" value="P-loop containing nucleoside triphosphate hydrolases"/>
    <property type="match status" value="1"/>
</dbReference>
<feature type="domain" description="ABC transporter" evidence="4">
    <location>
        <begin position="5"/>
        <end position="249"/>
    </location>
</feature>
<accession>A0AAP5IG67</accession>
<dbReference type="Proteomes" id="UP000667802">
    <property type="component" value="Unassembled WGS sequence"/>
</dbReference>
<comment type="caution">
    <text evidence="5">The sequence shown here is derived from an EMBL/GenBank/DDBJ whole genome shotgun (WGS) entry which is preliminary data.</text>
</comment>
<dbReference type="GO" id="GO:0016887">
    <property type="term" value="F:ATP hydrolysis activity"/>
    <property type="evidence" value="ECO:0007669"/>
    <property type="project" value="InterPro"/>
</dbReference>
<keyword evidence="2" id="KW-0547">Nucleotide-binding</keyword>